<dbReference type="InterPro" id="IPR027417">
    <property type="entry name" value="P-loop_NTPase"/>
</dbReference>
<dbReference type="GO" id="GO:0005524">
    <property type="term" value="F:ATP binding"/>
    <property type="evidence" value="ECO:0007669"/>
    <property type="project" value="UniProtKB-KW"/>
</dbReference>
<gene>
    <name evidence="6" type="ORF">GCWU0000282_001659</name>
</gene>
<dbReference type="Gene3D" id="3.40.50.300">
    <property type="entry name" value="P-loop containing nucleotide triphosphate hydrolases"/>
    <property type="match status" value="1"/>
</dbReference>
<dbReference type="Proteomes" id="UP000018227">
    <property type="component" value="Unassembled WGS sequence"/>
</dbReference>
<feature type="domain" description="ABC transporter" evidence="5">
    <location>
        <begin position="2"/>
        <end position="233"/>
    </location>
</feature>
<dbReference type="EMBL" id="ACIL03000013">
    <property type="protein sequence ID" value="ESL02789.1"/>
    <property type="molecule type" value="Genomic_DNA"/>
</dbReference>
<evidence type="ECO:0000256" key="1">
    <source>
        <dbReference type="ARBA" id="ARBA00005417"/>
    </source>
</evidence>
<protein>
    <submittedName>
        <fullName evidence="6">ABC transporter, ATP-binding protein</fullName>
    </submittedName>
</protein>
<evidence type="ECO:0000256" key="4">
    <source>
        <dbReference type="ARBA" id="ARBA00022840"/>
    </source>
</evidence>
<dbReference type="Pfam" id="PF00005">
    <property type="entry name" value="ABC_tran"/>
    <property type="match status" value="1"/>
</dbReference>
<evidence type="ECO:0000256" key="2">
    <source>
        <dbReference type="ARBA" id="ARBA00022448"/>
    </source>
</evidence>
<dbReference type="STRING" id="592026.GCWU0000282_001659"/>
<proteinExistence type="inferred from homology"/>
<accession>V2XKT9</accession>
<dbReference type="SUPFAM" id="SSF52540">
    <property type="entry name" value="P-loop containing nucleoside triphosphate hydrolases"/>
    <property type="match status" value="1"/>
</dbReference>
<comment type="similarity">
    <text evidence="1">Belongs to the ABC transporter superfamily.</text>
</comment>
<dbReference type="PANTHER" id="PTHR42711">
    <property type="entry name" value="ABC TRANSPORTER ATP-BINDING PROTEIN"/>
    <property type="match status" value="1"/>
</dbReference>
<dbReference type="GO" id="GO:0016887">
    <property type="term" value="F:ATP hydrolysis activity"/>
    <property type="evidence" value="ECO:0007669"/>
    <property type="project" value="InterPro"/>
</dbReference>
<evidence type="ECO:0000256" key="3">
    <source>
        <dbReference type="ARBA" id="ARBA00022741"/>
    </source>
</evidence>
<comment type="caution">
    <text evidence="6">The sequence shown here is derived from an EMBL/GenBank/DDBJ whole genome shotgun (WGS) entry which is preliminary data.</text>
</comment>
<dbReference type="RefSeq" id="WP_023354531.1">
    <property type="nucleotide sequence ID" value="NZ_KI535368.1"/>
</dbReference>
<dbReference type="OrthoDB" id="1689883at2"/>
<reference evidence="6 7" key="1">
    <citation type="submission" date="2013-06" db="EMBL/GenBank/DDBJ databases">
        <authorList>
            <person name="Weinstock G."/>
            <person name="Sodergren E."/>
            <person name="Clifton S."/>
            <person name="Fulton L."/>
            <person name="Fulton B."/>
            <person name="Courtney L."/>
            <person name="Fronick C."/>
            <person name="Harrison M."/>
            <person name="Strong C."/>
            <person name="Farmer C."/>
            <person name="Delahaunty K."/>
            <person name="Markovic C."/>
            <person name="Hall O."/>
            <person name="Minx P."/>
            <person name="Tomlinson C."/>
            <person name="Mitreva M."/>
            <person name="Nelson J."/>
            <person name="Hou S."/>
            <person name="Wollam A."/>
            <person name="Pepin K.H."/>
            <person name="Johnson M."/>
            <person name="Bhonagiri V."/>
            <person name="Nash W.E."/>
            <person name="Warren W."/>
            <person name="Chinwalla A."/>
            <person name="Mardis E.R."/>
            <person name="Wilson R.K."/>
        </authorList>
    </citation>
    <scope>NUCLEOTIDE SEQUENCE [LARGE SCALE GENOMIC DNA]</scope>
    <source>
        <strain evidence="6 7">ATCC 51271</strain>
    </source>
</reference>
<dbReference type="SMART" id="SM00382">
    <property type="entry name" value="AAA"/>
    <property type="match status" value="1"/>
</dbReference>
<keyword evidence="7" id="KW-1185">Reference proteome</keyword>
<organism evidence="6 7">
    <name type="scientific">Catonella morbi ATCC 51271</name>
    <dbReference type="NCBI Taxonomy" id="592026"/>
    <lineage>
        <taxon>Bacteria</taxon>
        <taxon>Bacillati</taxon>
        <taxon>Bacillota</taxon>
        <taxon>Clostridia</taxon>
        <taxon>Lachnospirales</taxon>
        <taxon>Lachnospiraceae</taxon>
        <taxon>Catonella</taxon>
    </lineage>
</organism>
<dbReference type="HOGENOM" id="CLU_000604_1_2_9"/>
<keyword evidence="3" id="KW-0547">Nucleotide-binding</keyword>
<dbReference type="InterPro" id="IPR003593">
    <property type="entry name" value="AAA+_ATPase"/>
</dbReference>
<dbReference type="PANTHER" id="PTHR42711:SF5">
    <property type="entry name" value="ABC TRANSPORTER ATP-BINDING PROTEIN NATA"/>
    <property type="match status" value="1"/>
</dbReference>
<dbReference type="eggNOG" id="COG1131">
    <property type="taxonomic scope" value="Bacteria"/>
</dbReference>
<evidence type="ECO:0000313" key="6">
    <source>
        <dbReference type="EMBL" id="ESL02789.1"/>
    </source>
</evidence>
<evidence type="ECO:0000259" key="5">
    <source>
        <dbReference type="PROSITE" id="PS50893"/>
    </source>
</evidence>
<dbReference type="InterPro" id="IPR003439">
    <property type="entry name" value="ABC_transporter-like_ATP-bd"/>
</dbReference>
<dbReference type="CDD" id="cd03230">
    <property type="entry name" value="ABC_DR_subfamily_A"/>
    <property type="match status" value="1"/>
</dbReference>
<dbReference type="PROSITE" id="PS50893">
    <property type="entry name" value="ABC_TRANSPORTER_2"/>
    <property type="match status" value="1"/>
</dbReference>
<name>V2XKT9_9FIRM</name>
<dbReference type="InterPro" id="IPR050763">
    <property type="entry name" value="ABC_transporter_ATP-binding"/>
</dbReference>
<sequence length="278" mass="31498">MLKITNLRKSFREKSVLKDVSFTVNTGEIVCLLGNNGAGKTTIINCILKMIRQDSGEITLDDKDIHKCKNSEYFNKVSALLESSTNVYDYLTGWQNIEYFAGLSKIDSKSPEIARYIDDFELKEAINKPVGEYSRGMQQKLALIISLMQSPKLLLLDEPTLGLDIKSKNSVIDNLNCLVKEKGMAVILTTHQMEVVQKLNCRVLILKDGVVKDFSENIEDKNLSYIVSYIKDGKIVEEEVEGEFAEVYDSFANEEIIEIVKKKKDMEEKVMEALDESD</sequence>
<keyword evidence="2" id="KW-0813">Transport</keyword>
<evidence type="ECO:0000313" key="7">
    <source>
        <dbReference type="Proteomes" id="UP000018227"/>
    </source>
</evidence>
<dbReference type="AlphaFoldDB" id="V2XKT9"/>
<keyword evidence="4 6" id="KW-0067">ATP-binding</keyword>